<name>A0A272EP24_9RHOO</name>
<dbReference type="PANTHER" id="PTHR38459:SF1">
    <property type="entry name" value="PROPHAGE BACTOPRENOL-LINKED GLUCOSE TRANSLOCASE HOMOLOG"/>
    <property type="match status" value="1"/>
</dbReference>
<evidence type="ECO:0000313" key="9">
    <source>
        <dbReference type="EMBL" id="KAF7598224.1"/>
    </source>
</evidence>
<proteinExistence type="inferred from homology"/>
<sequence>MRDPVRNKIHSIITRTSLTPTQSIFLHSHLTQKRWAKMHRSTAFGIGQDKKPCPAGFLTAGWLLVAMRRRSHIFYRGRCRQCIPPQAPGPIPGPAQRRILRRPPGRKPGKACRTCSDTIGASTKNKGGDDMDGAQLSMPVAAAPGRLALEFLRYLMVGGLAFLVDYGVLWLVHSALGWHYQLATLLGFCAGLFTNYLLCVAWVWRGTKATTLRDFAIFTTIGIGGLLLTVLLMWLSVSVAKLAPELAKPFIAGIVLLWNFGLRRLFVFFR</sequence>
<evidence type="ECO:0000313" key="10">
    <source>
        <dbReference type="EMBL" id="PAS91875.1"/>
    </source>
</evidence>
<evidence type="ECO:0000256" key="3">
    <source>
        <dbReference type="ARBA" id="ARBA00022692"/>
    </source>
</evidence>
<accession>A0A272EP24</accession>
<feature type="transmembrane region" description="Helical" evidence="7">
    <location>
        <begin position="249"/>
        <end position="269"/>
    </location>
</feature>
<evidence type="ECO:0000256" key="6">
    <source>
        <dbReference type="SAM" id="MobiDB-lite"/>
    </source>
</evidence>
<protein>
    <submittedName>
        <fullName evidence="9">GtrA family protein</fullName>
    </submittedName>
</protein>
<evidence type="ECO:0000256" key="5">
    <source>
        <dbReference type="ARBA" id="ARBA00023136"/>
    </source>
</evidence>
<dbReference type="GO" id="GO:0000271">
    <property type="term" value="P:polysaccharide biosynthetic process"/>
    <property type="evidence" value="ECO:0007669"/>
    <property type="project" value="InterPro"/>
</dbReference>
<reference evidence="10 11" key="2">
    <citation type="submission" date="2017-07" db="EMBL/GenBank/DDBJ databases">
        <title>Candidatus Dactylopiibacterium carminicum, a nitrogen-fixing symbiont of the cochineal insect Dactylopius coccus and Dactylopius opuntiae (Hemiptera: Coccoidea: Dactylopiidae).</title>
        <authorList>
            <person name="Vera A."/>
        </authorList>
    </citation>
    <scope>NUCLEOTIDE SEQUENCE [LARGE SCALE GENOMIC DNA]</scope>
    <source>
        <strain evidence="10 11">NFDCM</strain>
    </source>
</reference>
<keyword evidence="3 7" id="KW-0812">Transmembrane</keyword>
<evidence type="ECO:0000256" key="2">
    <source>
        <dbReference type="ARBA" id="ARBA00009399"/>
    </source>
</evidence>
<dbReference type="InterPro" id="IPR051401">
    <property type="entry name" value="GtrA_CellWall_Glycosyl"/>
</dbReference>
<dbReference type="Proteomes" id="UP000623509">
    <property type="component" value="Unassembled WGS sequence"/>
</dbReference>
<evidence type="ECO:0000256" key="7">
    <source>
        <dbReference type="SAM" id="Phobius"/>
    </source>
</evidence>
<comment type="similarity">
    <text evidence="2">Belongs to the GtrA family.</text>
</comment>
<feature type="domain" description="GtrA/DPMS transmembrane" evidence="8">
    <location>
        <begin position="153"/>
        <end position="268"/>
    </location>
</feature>
<dbReference type="InterPro" id="IPR007267">
    <property type="entry name" value="GtrA_DPMS_TM"/>
</dbReference>
<comment type="subcellular location">
    <subcellularLocation>
        <location evidence="1">Membrane</location>
        <topology evidence="1">Multi-pass membrane protein</topology>
    </subcellularLocation>
</comment>
<evidence type="ECO:0000256" key="4">
    <source>
        <dbReference type="ARBA" id="ARBA00022989"/>
    </source>
</evidence>
<feature type="transmembrane region" description="Helical" evidence="7">
    <location>
        <begin position="151"/>
        <end position="172"/>
    </location>
</feature>
<dbReference type="EMBL" id="NMRN01000056">
    <property type="protein sequence ID" value="PAS91875.1"/>
    <property type="molecule type" value="Genomic_DNA"/>
</dbReference>
<organism evidence="10 11">
    <name type="scientific">Candidatus Dactylopiibacterium carminicum</name>
    <dbReference type="NCBI Taxonomy" id="857335"/>
    <lineage>
        <taxon>Bacteria</taxon>
        <taxon>Pseudomonadati</taxon>
        <taxon>Pseudomonadota</taxon>
        <taxon>Betaproteobacteria</taxon>
        <taxon>Rhodocyclales</taxon>
        <taxon>Rhodocyclaceae</taxon>
        <taxon>Candidatus Dactylopiibacterium</taxon>
    </lineage>
</organism>
<evidence type="ECO:0000256" key="1">
    <source>
        <dbReference type="ARBA" id="ARBA00004141"/>
    </source>
</evidence>
<evidence type="ECO:0000313" key="12">
    <source>
        <dbReference type="Proteomes" id="UP000623509"/>
    </source>
</evidence>
<reference evidence="9 12" key="1">
    <citation type="submission" date="2016-08" db="EMBL/GenBank/DDBJ databases">
        <title>Candidatus Dactylopiibacterium carminicum genome sequence.</title>
        <authorList>
            <person name="Ramirez-Puebla S.T."/>
            <person name="Ormeno-Orrillo E."/>
            <person name="Vera-Ponce De Leon A."/>
            <person name="Luis L."/>
            <person name="Sanchez-Flores A."/>
            <person name="Monica R."/>
            <person name="Martinez-Romero E."/>
        </authorList>
    </citation>
    <scope>NUCLEOTIDE SEQUENCE [LARGE SCALE GENOMIC DNA]</scope>
    <source>
        <strain evidence="9">END1</strain>
    </source>
</reference>
<dbReference type="Proteomes" id="UP000216107">
    <property type="component" value="Unassembled WGS sequence"/>
</dbReference>
<dbReference type="EMBL" id="MDUX01000058">
    <property type="protein sequence ID" value="KAF7598224.1"/>
    <property type="molecule type" value="Genomic_DNA"/>
</dbReference>
<keyword evidence="4 7" id="KW-1133">Transmembrane helix</keyword>
<keyword evidence="12" id="KW-1185">Reference proteome</keyword>
<dbReference type="OrthoDB" id="8758470at2"/>
<dbReference type="Pfam" id="PF04138">
    <property type="entry name" value="GtrA_DPMS_TM"/>
    <property type="match status" value="1"/>
</dbReference>
<keyword evidence="5 7" id="KW-0472">Membrane</keyword>
<dbReference type="AlphaFoldDB" id="A0A272EP24"/>
<feature type="compositionally biased region" description="Basic residues" evidence="6">
    <location>
        <begin position="98"/>
        <end position="110"/>
    </location>
</feature>
<evidence type="ECO:0000313" key="11">
    <source>
        <dbReference type="Proteomes" id="UP000216107"/>
    </source>
</evidence>
<feature type="transmembrane region" description="Helical" evidence="7">
    <location>
        <begin position="178"/>
        <end position="203"/>
    </location>
</feature>
<evidence type="ECO:0000259" key="8">
    <source>
        <dbReference type="Pfam" id="PF04138"/>
    </source>
</evidence>
<gene>
    <name evidence="9" type="ORF">BGI27_14515</name>
    <name evidence="10" type="ORF">CGU29_14135</name>
</gene>
<dbReference type="PANTHER" id="PTHR38459">
    <property type="entry name" value="PROPHAGE BACTOPRENOL-LINKED GLUCOSE TRANSLOCASE HOMOLOG"/>
    <property type="match status" value="1"/>
</dbReference>
<feature type="transmembrane region" description="Helical" evidence="7">
    <location>
        <begin position="215"/>
        <end position="237"/>
    </location>
</feature>
<comment type="caution">
    <text evidence="10">The sequence shown here is derived from an EMBL/GenBank/DDBJ whole genome shotgun (WGS) entry which is preliminary data.</text>
</comment>
<dbReference type="GO" id="GO:0005886">
    <property type="term" value="C:plasma membrane"/>
    <property type="evidence" value="ECO:0007669"/>
    <property type="project" value="TreeGrafter"/>
</dbReference>
<feature type="region of interest" description="Disordered" evidence="6">
    <location>
        <begin position="86"/>
        <end position="113"/>
    </location>
</feature>